<comment type="caution">
    <text evidence="14">The sequence shown here is derived from an EMBL/GenBank/DDBJ whole genome shotgun (WGS) entry which is preliminary data.</text>
</comment>
<dbReference type="EC" id="2.3.2.27" evidence="3"/>
<keyword evidence="6" id="KW-0479">Metal-binding</keyword>
<dbReference type="InterPro" id="IPR018247">
    <property type="entry name" value="EF_Hand_1_Ca_BS"/>
</dbReference>
<name>A0A2S5TME9_9GAMM</name>
<comment type="catalytic activity">
    <reaction evidence="1">
        <text>S-ubiquitinyl-[E2 ubiquitin-conjugating enzyme]-L-cysteine + [acceptor protein]-L-lysine = [E2 ubiquitin-conjugating enzyme]-L-cysteine + N(6)-ubiquitinyl-[acceptor protein]-L-lysine.</text>
        <dbReference type="EC" id="2.3.2.27"/>
    </reaction>
</comment>
<comment type="subcellular location">
    <subcellularLocation>
        <location evidence="2">Membrane</location>
        <topology evidence="2">Multi-pass membrane protein</topology>
    </subcellularLocation>
</comment>
<feature type="transmembrane region" description="Helical" evidence="12">
    <location>
        <begin position="287"/>
        <end position="309"/>
    </location>
</feature>
<evidence type="ECO:0000313" key="14">
    <source>
        <dbReference type="EMBL" id="PPE75948.1"/>
    </source>
</evidence>
<keyword evidence="11 12" id="KW-0472">Membrane</keyword>
<dbReference type="GO" id="GO:0016567">
    <property type="term" value="P:protein ubiquitination"/>
    <property type="evidence" value="ECO:0007669"/>
    <property type="project" value="InterPro"/>
</dbReference>
<evidence type="ECO:0000256" key="2">
    <source>
        <dbReference type="ARBA" id="ARBA00004141"/>
    </source>
</evidence>
<evidence type="ECO:0000256" key="10">
    <source>
        <dbReference type="ARBA" id="ARBA00022989"/>
    </source>
</evidence>
<evidence type="ECO:0000256" key="9">
    <source>
        <dbReference type="ARBA" id="ARBA00022833"/>
    </source>
</evidence>
<dbReference type="PROSITE" id="PS00018">
    <property type="entry name" value="EF_HAND_1"/>
    <property type="match status" value="1"/>
</dbReference>
<dbReference type="GO" id="GO:0061630">
    <property type="term" value="F:ubiquitin protein ligase activity"/>
    <property type="evidence" value="ECO:0007669"/>
    <property type="project" value="UniProtKB-EC"/>
</dbReference>
<evidence type="ECO:0000256" key="8">
    <source>
        <dbReference type="ARBA" id="ARBA00022786"/>
    </source>
</evidence>
<feature type="domain" description="E3 Ubiquitin ligase MUL1-like" evidence="13">
    <location>
        <begin position="95"/>
        <end position="197"/>
    </location>
</feature>
<dbReference type="EMBL" id="PSNW01000001">
    <property type="protein sequence ID" value="PPE75948.1"/>
    <property type="molecule type" value="Genomic_DNA"/>
</dbReference>
<dbReference type="RefSeq" id="WP_104228913.1">
    <property type="nucleotide sequence ID" value="NZ_PSNW01000001.1"/>
</dbReference>
<reference evidence="14 15" key="1">
    <citation type="submission" date="2018-02" db="EMBL/GenBank/DDBJ databases">
        <title>Genome sequencing of Solimonas sp. HR-BB.</title>
        <authorList>
            <person name="Lee Y."/>
            <person name="Jeon C.O."/>
        </authorList>
    </citation>
    <scope>NUCLEOTIDE SEQUENCE [LARGE SCALE GENOMIC DNA]</scope>
    <source>
        <strain evidence="14 15">HR-BB</strain>
    </source>
</reference>
<keyword evidence="10 12" id="KW-1133">Transmembrane helix</keyword>
<keyword evidence="5 12" id="KW-0812">Transmembrane</keyword>
<dbReference type="InterPro" id="IPR022170">
    <property type="entry name" value="MUL1-like"/>
</dbReference>
<evidence type="ECO:0000256" key="6">
    <source>
        <dbReference type="ARBA" id="ARBA00022723"/>
    </source>
</evidence>
<dbReference type="GO" id="GO:0008270">
    <property type="term" value="F:zinc ion binding"/>
    <property type="evidence" value="ECO:0007669"/>
    <property type="project" value="UniProtKB-KW"/>
</dbReference>
<feature type="transmembrane region" description="Helical" evidence="12">
    <location>
        <begin position="20"/>
        <end position="39"/>
    </location>
</feature>
<keyword evidence="4" id="KW-0808">Transferase</keyword>
<keyword evidence="8" id="KW-0833">Ubl conjugation pathway</keyword>
<evidence type="ECO:0000256" key="7">
    <source>
        <dbReference type="ARBA" id="ARBA00022771"/>
    </source>
</evidence>
<evidence type="ECO:0000256" key="5">
    <source>
        <dbReference type="ARBA" id="ARBA00022692"/>
    </source>
</evidence>
<evidence type="ECO:0000256" key="4">
    <source>
        <dbReference type="ARBA" id="ARBA00022679"/>
    </source>
</evidence>
<gene>
    <name evidence="14" type="ORF">C3942_03440</name>
</gene>
<dbReference type="Pfam" id="PF12483">
    <property type="entry name" value="GIDE"/>
    <property type="match status" value="1"/>
</dbReference>
<dbReference type="OrthoDB" id="7013907at2"/>
<proteinExistence type="predicted"/>
<organism evidence="14 15">
    <name type="scientific">Solimonas fluminis</name>
    <dbReference type="NCBI Taxonomy" id="2086571"/>
    <lineage>
        <taxon>Bacteria</taxon>
        <taxon>Pseudomonadati</taxon>
        <taxon>Pseudomonadota</taxon>
        <taxon>Gammaproteobacteria</taxon>
        <taxon>Nevskiales</taxon>
        <taxon>Nevskiaceae</taxon>
        <taxon>Solimonas</taxon>
    </lineage>
</organism>
<dbReference type="Proteomes" id="UP000238220">
    <property type="component" value="Unassembled WGS sequence"/>
</dbReference>
<evidence type="ECO:0000256" key="12">
    <source>
        <dbReference type="SAM" id="Phobius"/>
    </source>
</evidence>
<dbReference type="GO" id="GO:0016020">
    <property type="term" value="C:membrane"/>
    <property type="evidence" value="ECO:0007669"/>
    <property type="project" value="UniProtKB-SubCell"/>
</dbReference>
<sequence length="315" mass="35914">MNAFLQQIAGDLRQADAGQFWFWTLFAAAGALVLFGLAFRYLRQSRLIQDTPVSRIRSAAQGYVRLQGHARLLPGPEIHSPLSGSRCCWWWYRIERQETTYRNGKRSTEWVTVEAETSGELFQLSDETGDCIVDPAGATVYPSLERQWRGRTQRPEGPPLGRRWFGGGDYRYSEKLLQFGDYLLALGQFRSQSHAPQFDEAAELRELLAEWKRDRDALLGRFDADRNGEIDAQEWEAVRRAALEAVRARQLEQSLDPDIHVLDRSRDGRPFLLSTLSAEQLLRRQRWWTFFSLLGFLSLGCAAVFALQARGVGGG</sequence>
<evidence type="ECO:0000256" key="3">
    <source>
        <dbReference type="ARBA" id="ARBA00012483"/>
    </source>
</evidence>
<evidence type="ECO:0000256" key="1">
    <source>
        <dbReference type="ARBA" id="ARBA00000900"/>
    </source>
</evidence>
<keyword evidence="15" id="KW-1185">Reference proteome</keyword>
<dbReference type="AlphaFoldDB" id="A0A2S5TME9"/>
<protein>
    <recommendedName>
        <fullName evidence="3">RING-type E3 ubiquitin transferase</fullName>
        <ecNumber evidence="3">2.3.2.27</ecNumber>
    </recommendedName>
</protein>
<keyword evidence="9" id="KW-0862">Zinc</keyword>
<evidence type="ECO:0000256" key="11">
    <source>
        <dbReference type="ARBA" id="ARBA00023136"/>
    </source>
</evidence>
<accession>A0A2S5TME9</accession>
<evidence type="ECO:0000259" key="13">
    <source>
        <dbReference type="Pfam" id="PF12483"/>
    </source>
</evidence>
<evidence type="ECO:0000313" key="15">
    <source>
        <dbReference type="Proteomes" id="UP000238220"/>
    </source>
</evidence>
<keyword evidence="7" id="KW-0863">Zinc-finger</keyword>